<dbReference type="Gene3D" id="3.30.710.10">
    <property type="entry name" value="Potassium Channel Kv1.1, Chain A"/>
    <property type="match status" value="1"/>
</dbReference>
<name>A0A0F4YY30_RASE3</name>
<proteinExistence type="predicted"/>
<dbReference type="PROSITE" id="PS50097">
    <property type="entry name" value="BTB"/>
    <property type="match status" value="1"/>
</dbReference>
<sequence length="367" mass="41056">MASHPKTHQFGRLLMECPVKVLVGSDRRIYYVHPGVLSSCNSSSSSALNARVSERWKDTGDGMIDWTDFDERTVECVLSYLYTGDYYYCGPRSRSTSESTASPSPSPSGQEGKCVHVDHAEDTVAAESMLSTNTDTEEHPLPQAPLQDDDLTSFRPLTPLSWCLKAGLPAERIQTAAGVFAQMMMSRESNNDDNGIGAAILTHAKVYSFAHRFLLSELEELALQRLTQVLILAVQQQGTRETDLFPHLADAIRLIYSTTPSSAGLEESSRSLSRSGTLEGGEFTIDVSRKLARRLATSGSCARSLEEEIDELQRKIEMLEAECRDKDGEIQRARENIKEWESWNRGISNKRWKRKTVADLDQRMNRL</sequence>
<feature type="region of interest" description="Disordered" evidence="2">
    <location>
        <begin position="94"/>
        <end position="113"/>
    </location>
</feature>
<dbReference type="EMBL" id="LASV01000112">
    <property type="protein sequence ID" value="KKA23015.1"/>
    <property type="molecule type" value="Genomic_DNA"/>
</dbReference>
<reference evidence="4 5" key="1">
    <citation type="submission" date="2015-04" db="EMBL/GenBank/DDBJ databases">
        <authorList>
            <person name="Heijne W.H."/>
            <person name="Fedorova N.D."/>
            <person name="Nierman W.C."/>
            <person name="Vollebregt A.W."/>
            <person name="Zhao Z."/>
            <person name="Wu L."/>
            <person name="Kumar M."/>
            <person name="Stam H."/>
            <person name="van den Berg M.A."/>
            <person name="Pel H.J."/>
        </authorList>
    </citation>
    <scope>NUCLEOTIDE SEQUENCE [LARGE SCALE GENOMIC DNA]</scope>
    <source>
        <strain evidence="4 5">CBS 393.64</strain>
    </source>
</reference>
<dbReference type="AlphaFoldDB" id="A0A0F4YY30"/>
<evidence type="ECO:0000256" key="1">
    <source>
        <dbReference type="SAM" id="Coils"/>
    </source>
</evidence>
<gene>
    <name evidence="4" type="ORF">T310_2894</name>
</gene>
<dbReference type="STRING" id="1408163.A0A0F4YY30"/>
<accession>A0A0F4YY30</accession>
<dbReference type="Proteomes" id="UP000053958">
    <property type="component" value="Unassembled WGS sequence"/>
</dbReference>
<comment type="caution">
    <text evidence="4">The sequence shown here is derived from an EMBL/GenBank/DDBJ whole genome shotgun (WGS) entry which is preliminary data.</text>
</comment>
<feature type="compositionally biased region" description="Low complexity" evidence="2">
    <location>
        <begin position="94"/>
        <end position="103"/>
    </location>
</feature>
<dbReference type="GeneID" id="25315245"/>
<dbReference type="PANTHER" id="PTHR47843">
    <property type="entry name" value="BTB DOMAIN-CONTAINING PROTEIN-RELATED"/>
    <property type="match status" value="1"/>
</dbReference>
<keyword evidence="1" id="KW-0175">Coiled coil</keyword>
<feature type="coiled-coil region" evidence="1">
    <location>
        <begin position="302"/>
        <end position="336"/>
    </location>
</feature>
<evidence type="ECO:0000256" key="2">
    <source>
        <dbReference type="SAM" id="MobiDB-lite"/>
    </source>
</evidence>
<dbReference type="PANTHER" id="PTHR47843:SF5">
    <property type="entry name" value="BTB_POZ DOMAIN PROTEIN"/>
    <property type="match status" value="1"/>
</dbReference>
<evidence type="ECO:0000313" key="4">
    <source>
        <dbReference type="EMBL" id="KKA23015.1"/>
    </source>
</evidence>
<keyword evidence="5" id="KW-1185">Reference proteome</keyword>
<evidence type="ECO:0000313" key="5">
    <source>
        <dbReference type="Proteomes" id="UP000053958"/>
    </source>
</evidence>
<dbReference type="OrthoDB" id="9997739at2759"/>
<dbReference type="RefSeq" id="XP_013329627.1">
    <property type="nucleotide sequence ID" value="XM_013474173.1"/>
</dbReference>
<evidence type="ECO:0000259" key="3">
    <source>
        <dbReference type="PROSITE" id="PS50097"/>
    </source>
</evidence>
<dbReference type="InterPro" id="IPR011333">
    <property type="entry name" value="SKP1/BTB/POZ_sf"/>
</dbReference>
<dbReference type="InterPro" id="IPR000210">
    <property type="entry name" value="BTB/POZ_dom"/>
</dbReference>
<protein>
    <recommendedName>
        <fullName evidence="3">BTB domain-containing protein</fullName>
    </recommendedName>
</protein>
<feature type="domain" description="BTB" evidence="3">
    <location>
        <begin position="17"/>
        <end position="90"/>
    </location>
</feature>
<organism evidence="4 5">
    <name type="scientific">Rasamsonia emersonii (strain ATCC 16479 / CBS 393.64 / IMI 116815)</name>
    <dbReference type="NCBI Taxonomy" id="1408163"/>
    <lineage>
        <taxon>Eukaryota</taxon>
        <taxon>Fungi</taxon>
        <taxon>Dikarya</taxon>
        <taxon>Ascomycota</taxon>
        <taxon>Pezizomycotina</taxon>
        <taxon>Eurotiomycetes</taxon>
        <taxon>Eurotiomycetidae</taxon>
        <taxon>Eurotiales</taxon>
        <taxon>Trichocomaceae</taxon>
        <taxon>Rasamsonia</taxon>
    </lineage>
</organism>